<name>A0A0U1P2H8_9BACI</name>
<feature type="transmembrane region" description="Helical" evidence="1">
    <location>
        <begin position="37"/>
        <end position="60"/>
    </location>
</feature>
<feature type="transmembrane region" description="Helical" evidence="1">
    <location>
        <begin position="12"/>
        <end position="31"/>
    </location>
</feature>
<dbReference type="Proteomes" id="UP000199087">
    <property type="component" value="Unassembled WGS sequence"/>
</dbReference>
<dbReference type="AlphaFoldDB" id="A0A0U1P2H8"/>
<sequence length="63" mass="7611">MKRSFHRFKYQPWFIGFRRICGQFIVPIIIFQGIRTILIPTVFDIFLLAFLLMIGMMIFLKII</sequence>
<keyword evidence="3" id="KW-1185">Reference proteome</keyword>
<proteinExistence type="predicted"/>
<evidence type="ECO:0000313" key="3">
    <source>
        <dbReference type="Proteomes" id="UP000199087"/>
    </source>
</evidence>
<dbReference type="RefSeq" id="WP_090637861.1">
    <property type="nucleotide sequence ID" value="NZ_CVRB01000004.1"/>
</dbReference>
<gene>
    <name evidence="2" type="ORF">BN000_04319</name>
</gene>
<keyword evidence="1" id="KW-1133">Transmembrane helix</keyword>
<dbReference type="EMBL" id="CVRB01000004">
    <property type="protein sequence ID" value="CRK84312.1"/>
    <property type="molecule type" value="Genomic_DNA"/>
</dbReference>
<evidence type="ECO:0000256" key="1">
    <source>
        <dbReference type="SAM" id="Phobius"/>
    </source>
</evidence>
<organism evidence="2 3">
    <name type="scientific">Neobacillus massiliamazoniensis</name>
    <dbReference type="NCBI Taxonomy" id="1499688"/>
    <lineage>
        <taxon>Bacteria</taxon>
        <taxon>Bacillati</taxon>
        <taxon>Bacillota</taxon>
        <taxon>Bacilli</taxon>
        <taxon>Bacillales</taxon>
        <taxon>Bacillaceae</taxon>
        <taxon>Neobacillus</taxon>
    </lineage>
</organism>
<reference evidence="3" key="1">
    <citation type="submission" date="2015-05" db="EMBL/GenBank/DDBJ databases">
        <authorList>
            <person name="Urmite Genomes"/>
        </authorList>
    </citation>
    <scope>NUCLEOTIDE SEQUENCE [LARGE SCALE GENOMIC DNA]</scope>
    <source>
        <strain evidence="3">LF1</strain>
    </source>
</reference>
<accession>A0A0U1P2H8</accession>
<evidence type="ECO:0000313" key="2">
    <source>
        <dbReference type="EMBL" id="CRK84312.1"/>
    </source>
</evidence>
<keyword evidence="1" id="KW-0472">Membrane</keyword>
<keyword evidence="1" id="KW-0812">Transmembrane</keyword>
<protein>
    <submittedName>
        <fullName evidence="2">Putative membrane protein yszA</fullName>
    </submittedName>
</protein>
<dbReference type="OrthoDB" id="2456214at2"/>